<evidence type="ECO:0000313" key="1">
    <source>
        <dbReference type="EMBL" id="MBB1127365.1"/>
    </source>
</evidence>
<gene>
    <name evidence="1" type="ORF">HUK38_14230</name>
</gene>
<dbReference type="EMBL" id="JABVCQ010000055">
    <property type="protein sequence ID" value="MBB1127365.1"/>
    <property type="molecule type" value="Genomic_DNA"/>
</dbReference>
<accession>A0A839HEJ1</accession>
<dbReference type="AlphaFoldDB" id="A0A839HEJ1"/>
<evidence type="ECO:0000313" key="2">
    <source>
        <dbReference type="Proteomes" id="UP000548632"/>
    </source>
</evidence>
<dbReference type="Proteomes" id="UP000548632">
    <property type="component" value="Unassembled WGS sequence"/>
</dbReference>
<sequence length="56" mass="6618">MQTYTVHAEKMHELLHALHVKEEKARASIFEQELAKEYEQLRKLLLATIIKNKGEK</sequence>
<keyword evidence="2" id="KW-1185">Reference proteome</keyword>
<organism evidence="1 2">
    <name type="scientific">Thiospirillum jenense</name>
    <dbReference type="NCBI Taxonomy" id="1653858"/>
    <lineage>
        <taxon>Bacteria</taxon>
        <taxon>Pseudomonadati</taxon>
        <taxon>Pseudomonadota</taxon>
        <taxon>Gammaproteobacteria</taxon>
        <taxon>Chromatiales</taxon>
        <taxon>Chromatiaceae</taxon>
        <taxon>Thiospirillum</taxon>
    </lineage>
</organism>
<protein>
    <submittedName>
        <fullName evidence="1">Uncharacterized protein</fullName>
    </submittedName>
</protein>
<comment type="caution">
    <text evidence="1">The sequence shown here is derived from an EMBL/GenBank/DDBJ whole genome shotgun (WGS) entry which is preliminary data.</text>
</comment>
<dbReference type="RefSeq" id="WP_182584987.1">
    <property type="nucleotide sequence ID" value="NZ_JABVCQ010000055.1"/>
</dbReference>
<reference evidence="1 2" key="1">
    <citation type="journal article" date="2020" name="Arch. Microbiol.">
        <title>The genome sequence of the giant phototrophic gammaproteobacterium Thiospirillum jenense gives insight into its physiological properties and phylogenetic relationships.</title>
        <authorList>
            <person name="Imhoff J.F."/>
            <person name="Meyer T.E."/>
            <person name="Kyndt J.A."/>
        </authorList>
    </citation>
    <scope>NUCLEOTIDE SEQUENCE [LARGE SCALE GENOMIC DNA]</scope>
    <source>
        <strain evidence="1 2">DSM 216</strain>
    </source>
</reference>
<proteinExistence type="predicted"/>
<name>A0A839HEJ1_9GAMM</name>